<evidence type="ECO:0000313" key="2">
    <source>
        <dbReference type="Proteomes" id="UP001177023"/>
    </source>
</evidence>
<proteinExistence type="predicted"/>
<name>A0AA36D7L1_9BILA</name>
<protein>
    <submittedName>
        <fullName evidence="1">Uncharacterized protein</fullName>
    </submittedName>
</protein>
<comment type="caution">
    <text evidence="1">The sequence shown here is derived from an EMBL/GenBank/DDBJ whole genome shotgun (WGS) entry which is preliminary data.</text>
</comment>
<dbReference type="Proteomes" id="UP001177023">
    <property type="component" value="Unassembled WGS sequence"/>
</dbReference>
<reference evidence="1" key="1">
    <citation type="submission" date="2023-06" db="EMBL/GenBank/DDBJ databases">
        <authorList>
            <person name="Delattre M."/>
        </authorList>
    </citation>
    <scope>NUCLEOTIDE SEQUENCE</scope>
    <source>
        <strain evidence="1">AF72</strain>
    </source>
</reference>
<keyword evidence="2" id="KW-1185">Reference proteome</keyword>
<dbReference type="EMBL" id="CATQJA010002662">
    <property type="protein sequence ID" value="CAJ0581198.1"/>
    <property type="molecule type" value="Genomic_DNA"/>
</dbReference>
<feature type="non-terminal residue" evidence="1">
    <location>
        <position position="1"/>
    </location>
</feature>
<accession>A0AA36D7L1</accession>
<dbReference type="AlphaFoldDB" id="A0AA36D7L1"/>
<gene>
    <name evidence="1" type="ORF">MSPICULIGERA_LOCUS19364</name>
</gene>
<evidence type="ECO:0000313" key="1">
    <source>
        <dbReference type="EMBL" id="CAJ0581198.1"/>
    </source>
</evidence>
<organism evidence="1 2">
    <name type="scientific">Mesorhabditis spiculigera</name>
    <dbReference type="NCBI Taxonomy" id="96644"/>
    <lineage>
        <taxon>Eukaryota</taxon>
        <taxon>Metazoa</taxon>
        <taxon>Ecdysozoa</taxon>
        <taxon>Nematoda</taxon>
        <taxon>Chromadorea</taxon>
        <taxon>Rhabditida</taxon>
        <taxon>Rhabditina</taxon>
        <taxon>Rhabditomorpha</taxon>
        <taxon>Rhabditoidea</taxon>
        <taxon>Rhabditidae</taxon>
        <taxon>Mesorhabditinae</taxon>
        <taxon>Mesorhabditis</taxon>
    </lineage>
</organism>
<sequence length="130" mass="14150">MEPRSRFSPCSLLTAFLILLPIFASVISSLPVSASDDDLLPMLDWASDEDVQPIYVAVKRAQRMPFSGGMYGKRAAMPFSGGMYGKRAAMPFSGGMYGKRAAMPFSGGMYGKRGERMLRSMPLSGGMYGR</sequence>